<protein>
    <submittedName>
        <fullName evidence="1">Uncharacterized protein</fullName>
    </submittedName>
</protein>
<proteinExistence type="predicted"/>
<reference evidence="1" key="1">
    <citation type="journal article" date="2014" name="Genome Biol. Evol.">
        <title>Comparative genomic analysis of malaria mosquito vector-associated novel pathogen Elizabethkingia anophelis.</title>
        <authorList>
            <person name="Teo J."/>
            <person name="Tan S.Y."/>
            <person name="Liu Y."/>
            <person name="Tay M."/>
            <person name="Ding Y."/>
            <person name="Li Y."/>
            <person name="Kjelleberg S."/>
            <person name="Givskov M."/>
            <person name="Lin R.T."/>
            <person name="Yang L."/>
        </authorList>
    </citation>
    <scope>NUCLEOTIDE SEQUENCE</scope>
</reference>
<dbReference type="AlphaFoldDB" id="A0A455ZGU7"/>
<reference evidence="1" key="2">
    <citation type="journal article" date="2014" name="PLoS ONE">
        <title>Insights from the genome annotation of Elizabethkingia anophelis from the malaria vector Anopheles gambiae.</title>
        <authorList>
            <person name="Kukutla P."/>
            <person name="Lindberg B.G."/>
            <person name="Pei D."/>
            <person name="Rayl M."/>
            <person name="Yu W."/>
            <person name="Steritz M."/>
            <person name="Faye I."/>
            <person name="Xu J."/>
        </authorList>
    </citation>
    <scope>NUCLEOTIDE SEQUENCE</scope>
</reference>
<reference evidence="1" key="3">
    <citation type="journal article" date="2016" name="Genome Announc.">
        <title>Complete Genome Sequences of Four Strains from the 2015-2016 Elizabethkingia anophelis Outbreak.</title>
        <authorList>
            <person name="Nicholson A.C."/>
            <person name="Whitney A.M."/>
            <person name="Emery B.D."/>
            <person name="Bell M.E."/>
            <person name="Gartin J.T."/>
            <person name="Humrighouse B.W."/>
            <person name="Loparev V.N."/>
            <person name="Batra D."/>
            <person name="Sheth M."/>
            <person name="Rowe L.A."/>
            <person name="Juieng P."/>
            <person name="Knipe K."/>
            <person name="Gulvik C."/>
            <person name="McQuiston J.R."/>
        </authorList>
    </citation>
    <scope>NUCLEOTIDE SEQUENCE</scope>
</reference>
<reference evidence="1" key="7">
    <citation type="journal article" date="2017" name="Sci. Rep.">
        <title>Genomic features, phylogenetic relationships, and comparative genomics of Elizabethkingia anophelis strain EM361-97 isolated in Taiwan.</title>
        <authorList>
            <person name="Lin J.N."/>
            <person name="Lai C.H."/>
            <person name="Yang C.H."/>
            <person name="Huang Y.H."/>
            <person name="Lin H.H."/>
        </authorList>
    </citation>
    <scope>NUCLEOTIDE SEQUENCE</scope>
</reference>
<dbReference type="EMBL" id="BK010613">
    <property type="protein sequence ID" value="DAC75894.1"/>
    <property type="molecule type" value="Genomic_DNA"/>
</dbReference>
<name>A0A455ZGU7_9FLAO</name>
<organism evidence="1">
    <name type="scientific">Elizabethkingia anophelis</name>
    <dbReference type="NCBI Taxonomy" id="1117645"/>
    <lineage>
        <taxon>Bacteria</taxon>
        <taxon>Pseudomonadati</taxon>
        <taxon>Bacteroidota</taxon>
        <taxon>Flavobacteriia</taxon>
        <taxon>Flavobacteriales</taxon>
        <taxon>Weeksellaceae</taxon>
        <taxon>Elizabethkingia</taxon>
    </lineage>
</organism>
<gene>
    <name evidence="1" type="primary">ICEEaIII(11)_NUH6_52537_52337</name>
    <name evidence="2" type="synonym">ICEEaIII(12)_NUH11_38647_38447</name>
    <name evidence="3" type="synonym">ICEEaIII(7)_NUHP1_70820_70620</name>
</gene>
<reference evidence="1" key="6">
    <citation type="journal article" date="2017" name="Nat. Commun.">
        <title>Evolutionary dynamics and genomic features of the Elizabethkingia anophelis 2015 to 2016 Wisconsin outbreak strain.</title>
        <authorList>
            <person name="Perrin A."/>
            <person name="Larsonneur E."/>
            <person name="Nicholson A.C."/>
            <person name="Edwards D.J."/>
            <person name="Gundlach K.M."/>
            <person name="Whitney A.M."/>
            <person name="Gulvik C.A."/>
            <person name="Bell M.E."/>
            <person name="Rendueles O."/>
            <person name="Cury J."/>
            <person name="Hugon P."/>
            <person name="Clermont D."/>
            <person name="Enouf V."/>
            <person name="Loparev V."/>
            <person name="Juieng P."/>
            <person name="Monson T."/>
            <person name="Warshauer D."/>
            <person name="Elbadawi L.I."/>
            <person name="Walters M.S."/>
            <person name="Crist M.B."/>
            <person name="Noble-Wang J."/>
            <person name="Borlaug G."/>
            <person name="Rocha E.P.C."/>
            <person name="Criscuolo A."/>
            <person name="Touchon M."/>
            <person name="Davis J.P."/>
            <person name="Holt K.E."/>
            <person name="McQuiston J.R."/>
            <person name="Brisse S."/>
        </authorList>
    </citation>
    <scope>NUCLEOTIDE SEQUENCE</scope>
</reference>
<dbReference type="EMBL" id="BK010625">
    <property type="protein sequence ID" value="DAC76531.1"/>
    <property type="molecule type" value="Genomic_DNA"/>
</dbReference>
<reference evidence="1" key="4">
    <citation type="journal article" date="2016" name="Sci. Rep.">
        <title>Genomic epidemiology and global diversity of the emerging bacterial pathogen Elizabethkingia anophelis.</title>
        <authorList>
            <person name="Breurec S."/>
            <person name="Criscuolo A."/>
            <person name="Diancourt L."/>
            <person name="Rendueles O."/>
            <person name="Vandenbogaert M."/>
            <person name="Passet V."/>
            <person name="Caro V."/>
            <person name="Rocha E.P."/>
            <person name="Touchon M."/>
            <person name="Brisse S."/>
        </authorList>
    </citation>
    <scope>NUCLEOTIDE SEQUENCE</scope>
</reference>
<reference evidence="1" key="8">
    <citation type="journal article" date="2018" name="J. ISSAAS">
        <title>In Silico Identification of Three Types of Integrative and Conjugative Elements (ICEs) in Elizabethkingia anophelis Strains Isolated from Around the World.</title>
        <authorList>
            <person name="Xu J."/>
            <person name="Pei D."/>
            <person name="Nicholson A."/>
            <person name="Lan Y."/>
            <person name="Xia Q."/>
        </authorList>
    </citation>
    <scope>NUCLEOTIDE SEQUENCE</scope>
</reference>
<accession>A0A455ZGU7</accession>
<evidence type="ECO:0000313" key="3">
    <source>
        <dbReference type="EMBL" id="DAC76531.1"/>
    </source>
</evidence>
<dbReference type="EMBL" id="BK010614">
    <property type="protein sequence ID" value="DAC75984.1"/>
    <property type="molecule type" value="Genomic_DNA"/>
</dbReference>
<reference evidence="1" key="5">
    <citation type="journal article" date="2017" name="Genome Announc.">
        <title>Complete Circularized Genome Sequences of Four Strains of Elizabethkingia anophelis, Including Two Novel Strains Isolated from Wild-Caught Anopheles sinensis.</title>
        <authorList>
            <person name="Pei D."/>
            <person name="Nicholson A.C."/>
            <person name="Jiang J."/>
            <person name="Chen H."/>
            <person name="Whitney A.M."/>
            <person name="Villarma A."/>
            <person name="Bell M."/>
            <person name="Humrighouse B."/>
            <person name="Rowe L.A."/>
            <person name="Sheth M."/>
            <person name="Batra D."/>
            <person name="Juieng P."/>
            <person name="Loparev V.N."/>
            <person name="McQuiston J.R."/>
            <person name="Lan Y."/>
            <person name="Ma Y."/>
            <person name="Xu J."/>
        </authorList>
    </citation>
    <scope>NUCLEOTIDE SEQUENCE</scope>
</reference>
<evidence type="ECO:0000313" key="1">
    <source>
        <dbReference type="EMBL" id="DAC75894.1"/>
    </source>
</evidence>
<evidence type="ECO:0000313" key="2">
    <source>
        <dbReference type="EMBL" id="DAC75984.1"/>
    </source>
</evidence>
<sequence length="66" mass="7505">MICHEPAHGLNIGVPGVPCGIAMAIIAGGPKQRTYFRLWLKRFFKHLSTRYSRNISFRSVKLYGNK</sequence>